<dbReference type="InterPro" id="IPR036047">
    <property type="entry name" value="F-box-like_dom_sf"/>
</dbReference>
<dbReference type="EMBL" id="GL380152">
    <property type="protein sequence ID" value="EGT48531.1"/>
    <property type="molecule type" value="Genomic_DNA"/>
</dbReference>
<dbReference type="InParanoid" id="G0P9H9"/>
<dbReference type="SMART" id="SM00256">
    <property type="entry name" value="FBOX"/>
    <property type="match status" value="1"/>
</dbReference>
<evidence type="ECO:0000313" key="2">
    <source>
        <dbReference type="EMBL" id="EGT48531.1"/>
    </source>
</evidence>
<evidence type="ECO:0000313" key="3">
    <source>
        <dbReference type="Proteomes" id="UP000008068"/>
    </source>
</evidence>
<dbReference type="SUPFAM" id="SSF81383">
    <property type="entry name" value="F-box domain"/>
    <property type="match status" value="1"/>
</dbReference>
<dbReference type="Gene3D" id="1.20.1280.50">
    <property type="match status" value="1"/>
</dbReference>
<dbReference type="HOGENOM" id="CLU_953867_0_0_1"/>
<keyword evidence="3" id="KW-1185">Reference proteome</keyword>
<feature type="domain" description="F-box" evidence="1">
    <location>
        <begin position="1"/>
        <end position="46"/>
    </location>
</feature>
<accession>G0P9H9</accession>
<dbReference type="Proteomes" id="UP000008068">
    <property type="component" value="Unassembled WGS sequence"/>
</dbReference>
<proteinExistence type="predicted"/>
<sequence>MVSLINMPDLVMRNIFEHCDIQSVMRIRGVCRKFRDYIDDSSFKTTIHSISVRIFPTQIDLVLGNWMIENNERVTHQSVIQYHYDYSRDYEDNCLMKCMKDGYSTEEVKKVLKNQNYVNKFSDDLERILRVNGSILITFSVRFAECPNGFTIQVEERCSSLICRMFGTIFHHKIEKTLIVSPDDIKEKETKIWTVIVNSFKQRQLKTDTLQISFPRGRFQIVEILENLDPITLTRLEIVSFWENGFVTIGYGAHIGMEKYDKSLSQWLHKYYTNPKVDSSSELYKWVKEYFI</sequence>
<protein>
    <recommendedName>
        <fullName evidence="1">F-box domain-containing protein</fullName>
    </recommendedName>
</protein>
<name>G0P9H9_CAEBE</name>
<organism evidence="3">
    <name type="scientific">Caenorhabditis brenneri</name>
    <name type="common">Nematode worm</name>
    <dbReference type="NCBI Taxonomy" id="135651"/>
    <lineage>
        <taxon>Eukaryota</taxon>
        <taxon>Metazoa</taxon>
        <taxon>Ecdysozoa</taxon>
        <taxon>Nematoda</taxon>
        <taxon>Chromadorea</taxon>
        <taxon>Rhabditida</taxon>
        <taxon>Rhabditina</taxon>
        <taxon>Rhabditomorpha</taxon>
        <taxon>Rhabditoidea</taxon>
        <taxon>Rhabditidae</taxon>
        <taxon>Peloderinae</taxon>
        <taxon>Caenorhabditis</taxon>
    </lineage>
</organism>
<evidence type="ECO:0000259" key="1">
    <source>
        <dbReference type="PROSITE" id="PS50181"/>
    </source>
</evidence>
<dbReference type="InterPro" id="IPR001810">
    <property type="entry name" value="F-box_dom"/>
</dbReference>
<gene>
    <name evidence="2" type="ORF">CAEBREN_05167</name>
</gene>
<dbReference type="OrthoDB" id="5875341at2759"/>
<dbReference type="Pfam" id="PF00646">
    <property type="entry name" value="F-box"/>
    <property type="match status" value="1"/>
</dbReference>
<dbReference type="AlphaFoldDB" id="G0P9H9"/>
<reference evidence="3" key="1">
    <citation type="submission" date="2011-07" db="EMBL/GenBank/DDBJ databases">
        <authorList>
            <consortium name="Caenorhabditis brenneri Sequencing and Analysis Consortium"/>
            <person name="Wilson R.K."/>
        </authorList>
    </citation>
    <scope>NUCLEOTIDE SEQUENCE [LARGE SCALE GENOMIC DNA]</scope>
    <source>
        <strain evidence="3">PB2801</strain>
    </source>
</reference>
<dbReference type="PROSITE" id="PS50181">
    <property type="entry name" value="FBOX"/>
    <property type="match status" value="1"/>
</dbReference>